<reference evidence="1" key="3">
    <citation type="submission" date="2025-08" db="UniProtKB">
        <authorList>
            <consortium name="Ensembl"/>
        </authorList>
    </citation>
    <scope>IDENTIFICATION</scope>
    <source>
        <strain evidence="1">JP 163 A</strain>
    </source>
</reference>
<dbReference type="AlphaFoldDB" id="A0A3B5R8C1"/>
<reference evidence="2" key="1">
    <citation type="submission" date="2012-01" db="EMBL/GenBank/DDBJ databases">
        <authorList>
            <person name="Walter R."/>
            <person name="Schartl M."/>
            <person name="Warren W."/>
        </authorList>
    </citation>
    <scope>NUCLEOTIDE SEQUENCE [LARGE SCALE GENOMIC DNA]</scope>
    <source>
        <strain evidence="2">JP 163 A</strain>
    </source>
</reference>
<sequence length="149" mass="16341">MVPLRLFIIISTLWATSWVCLWRSNRTVGSIGGMSAGLQFHAQSLQSRLGLELILIFCSRFFVMKLVRSPSWLTVPSSSRAEEMVALRPSDCPLLPPPLAPGPPGNVPPQAWLISSRLLLSCIPRLFRTQTWAMTWGGHGASSEVRGAG</sequence>
<dbReference type="Ensembl" id="ENSXMAT00000027487.1">
    <property type="protein sequence ID" value="ENSXMAP00000039918.1"/>
    <property type="gene ID" value="ENSXMAG00000023203.1"/>
</dbReference>
<evidence type="ECO:0000313" key="1">
    <source>
        <dbReference type="Ensembl" id="ENSXMAP00000039918.1"/>
    </source>
</evidence>
<dbReference type="GeneTree" id="ENSGT01030000234817"/>
<reference evidence="1" key="4">
    <citation type="submission" date="2025-09" db="UniProtKB">
        <authorList>
            <consortium name="Ensembl"/>
        </authorList>
    </citation>
    <scope>IDENTIFICATION</scope>
    <source>
        <strain evidence="1">JP 163 A</strain>
    </source>
</reference>
<accession>A0A3B5R8C1</accession>
<keyword evidence="2" id="KW-1185">Reference proteome</keyword>
<protein>
    <submittedName>
        <fullName evidence="1">Uncharacterized protein</fullName>
    </submittedName>
</protein>
<dbReference type="InParanoid" id="A0A3B5R8C1"/>
<dbReference type="Proteomes" id="UP000002852">
    <property type="component" value="Unassembled WGS sequence"/>
</dbReference>
<proteinExistence type="predicted"/>
<reference evidence="2" key="2">
    <citation type="journal article" date="2013" name="Nat. Genet.">
        <title>The genome of the platyfish, Xiphophorus maculatus, provides insights into evolutionary adaptation and several complex traits.</title>
        <authorList>
            <person name="Schartl M."/>
            <person name="Walter R.B."/>
            <person name="Shen Y."/>
            <person name="Garcia T."/>
            <person name="Catchen J."/>
            <person name="Amores A."/>
            <person name="Braasch I."/>
            <person name="Chalopin D."/>
            <person name="Volff J.N."/>
            <person name="Lesch K.P."/>
            <person name="Bisazza A."/>
            <person name="Minx P."/>
            <person name="Hillier L."/>
            <person name="Wilson R.K."/>
            <person name="Fuerstenberg S."/>
            <person name="Boore J."/>
            <person name="Searle S."/>
            <person name="Postlethwait J.H."/>
            <person name="Warren W.C."/>
        </authorList>
    </citation>
    <scope>NUCLEOTIDE SEQUENCE [LARGE SCALE GENOMIC DNA]</scope>
    <source>
        <strain evidence="2">JP 163 A</strain>
    </source>
</reference>
<name>A0A3B5R8C1_XIPMA</name>
<organism evidence="1 2">
    <name type="scientific">Xiphophorus maculatus</name>
    <name type="common">Southern platyfish</name>
    <name type="synonym">Platypoecilus maculatus</name>
    <dbReference type="NCBI Taxonomy" id="8083"/>
    <lineage>
        <taxon>Eukaryota</taxon>
        <taxon>Metazoa</taxon>
        <taxon>Chordata</taxon>
        <taxon>Craniata</taxon>
        <taxon>Vertebrata</taxon>
        <taxon>Euteleostomi</taxon>
        <taxon>Actinopterygii</taxon>
        <taxon>Neopterygii</taxon>
        <taxon>Teleostei</taxon>
        <taxon>Neoteleostei</taxon>
        <taxon>Acanthomorphata</taxon>
        <taxon>Ovalentaria</taxon>
        <taxon>Atherinomorphae</taxon>
        <taxon>Cyprinodontiformes</taxon>
        <taxon>Poeciliidae</taxon>
        <taxon>Poeciliinae</taxon>
        <taxon>Xiphophorus</taxon>
    </lineage>
</organism>
<evidence type="ECO:0000313" key="2">
    <source>
        <dbReference type="Proteomes" id="UP000002852"/>
    </source>
</evidence>
<dbReference type="OMA" id="MKWVRSP"/>